<evidence type="ECO:0000313" key="3">
    <source>
        <dbReference type="Proteomes" id="UP000002985"/>
    </source>
</evidence>
<feature type="transmembrane region" description="Helical" evidence="1">
    <location>
        <begin position="191"/>
        <end position="209"/>
    </location>
</feature>
<accession>I3IIY8</accession>
<feature type="transmembrane region" description="Helical" evidence="1">
    <location>
        <begin position="293"/>
        <end position="315"/>
    </location>
</feature>
<evidence type="ECO:0000313" key="2">
    <source>
        <dbReference type="EMBL" id="GAB61683.1"/>
    </source>
</evidence>
<organism evidence="2 3">
    <name type="scientific">Candidatus Jettenia caeni</name>
    <dbReference type="NCBI Taxonomy" id="247490"/>
    <lineage>
        <taxon>Bacteria</taxon>
        <taxon>Pseudomonadati</taxon>
        <taxon>Planctomycetota</taxon>
        <taxon>Candidatus Brocadiia</taxon>
        <taxon>Candidatus Brocadiales</taxon>
        <taxon>Candidatus Brocadiaceae</taxon>
        <taxon>Candidatus Jettenia</taxon>
    </lineage>
</organism>
<proteinExistence type="predicted"/>
<keyword evidence="1" id="KW-0472">Membrane</keyword>
<feature type="transmembrane region" description="Helical" evidence="1">
    <location>
        <begin position="112"/>
        <end position="131"/>
    </location>
</feature>
<dbReference type="AlphaFoldDB" id="I3IIY8"/>
<keyword evidence="1" id="KW-1133">Transmembrane helix</keyword>
<protein>
    <submittedName>
        <fullName evidence="2">Uncharacterized protein</fullName>
    </submittedName>
</protein>
<reference evidence="2 3" key="1">
    <citation type="journal article" date="2012" name="FEBS Lett.">
        <title>Anammox organism KSU-1 expresses a NirK-type copper-containing nitrite reductase instead of a NirS-type with cytochrome cd1.</title>
        <authorList>
            <person name="Hira D."/>
            <person name="Toh H."/>
            <person name="Migita C.T."/>
            <person name="Okubo H."/>
            <person name="Nishiyama T."/>
            <person name="Hattori M."/>
            <person name="Furukawa K."/>
            <person name="Fujii T."/>
        </authorList>
    </citation>
    <scope>NUCLEOTIDE SEQUENCE [LARGE SCALE GENOMIC DNA]</scope>
</reference>
<dbReference type="EMBL" id="BAFH01000003">
    <property type="protein sequence ID" value="GAB61683.1"/>
    <property type="molecule type" value="Genomic_DNA"/>
</dbReference>
<feature type="transmembrane region" description="Helical" evidence="1">
    <location>
        <begin position="77"/>
        <end position="100"/>
    </location>
</feature>
<feature type="transmembrane region" description="Helical" evidence="1">
    <location>
        <begin position="253"/>
        <end position="273"/>
    </location>
</feature>
<comment type="caution">
    <text evidence="2">The sequence shown here is derived from an EMBL/GenBank/DDBJ whole genome shotgun (WGS) entry which is preliminary data.</text>
</comment>
<feature type="transmembrane region" description="Helical" evidence="1">
    <location>
        <begin position="215"/>
        <end position="233"/>
    </location>
</feature>
<dbReference type="STRING" id="247490.KSU1_C0087"/>
<gene>
    <name evidence="2" type="ORF">KSU1_C0087</name>
</gene>
<dbReference type="eggNOG" id="ENOG502Z88D">
    <property type="taxonomic scope" value="Bacteria"/>
</dbReference>
<dbReference type="Proteomes" id="UP000002985">
    <property type="component" value="Unassembled WGS sequence"/>
</dbReference>
<feature type="transmembrane region" description="Helical" evidence="1">
    <location>
        <begin position="151"/>
        <end position="171"/>
    </location>
</feature>
<feature type="transmembrane region" description="Helical" evidence="1">
    <location>
        <begin position="49"/>
        <end position="71"/>
    </location>
</feature>
<keyword evidence="3" id="KW-1185">Reference proteome</keyword>
<name>I3IIY8_9BACT</name>
<keyword evidence="1" id="KW-0812">Transmembrane</keyword>
<sequence length="326" mass="38211">MSSRESVTERSSLPTPFFKGKKSMAKYFKTNRETAVKAAMSEKPLIFKYHGWLGIGLICFVEFCLLIQHHVSFAYKVSIWTTPLCWLGYVMFLDAVIFKLKGNSLLCNRRREFYIQIPLSIAFWLLFEFYNLHLANWEYQGLPKNKIELCLGMGLAFGMIMPGMFQTTELIETLRLFERFRISSLHVSNRVIYTSIVLGFFFIMAPLLISRDYAQYLFGLVWTGYVMIFEPIVYSSKGNSLLRDLEEGRLSRILSLFIAGYICGFLWEFWNYWAVSKWVYTAPFMKDVKIFEMPIAGFLGFGPFAWEYFCFYHLCKLVRQAPQINQ</sequence>
<evidence type="ECO:0000256" key="1">
    <source>
        <dbReference type="SAM" id="Phobius"/>
    </source>
</evidence>